<evidence type="ECO:0000313" key="3">
    <source>
        <dbReference type="Proteomes" id="UP000301870"/>
    </source>
</evidence>
<dbReference type="Pfam" id="PF05380">
    <property type="entry name" value="Peptidase_A17"/>
    <property type="match status" value="1"/>
</dbReference>
<keyword evidence="3" id="KW-1185">Reference proteome</keyword>
<proteinExistence type="predicted"/>
<dbReference type="InterPro" id="IPR040676">
    <property type="entry name" value="DUF5641"/>
</dbReference>
<dbReference type="OrthoDB" id="5984724at2759"/>
<dbReference type="GO" id="GO:0042575">
    <property type="term" value="C:DNA polymerase complex"/>
    <property type="evidence" value="ECO:0007669"/>
    <property type="project" value="UniProtKB-ARBA"/>
</dbReference>
<dbReference type="Gene3D" id="1.10.340.70">
    <property type="match status" value="1"/>
</dbReference>
<evidence type="ECO:0000313" key="4">
    <source>
        <dbReference type="RefSeq" id="XP_022829980.1"/>
    </source>
</evidence>
<dbReference type="Pfam" id="PF03564">
    <property type="entry name" value="DUF1759"/>
    <property type="match status" value="1"/>
</dbReference>
<dbReference type="InterPro" id="IPR005312">
    <property type="entry name" value="DUF1759"/>
</dbReference>
<dbReference type="InterPro" id="IPR001584">
    <property type="entry name" value="Integrase_cat-core"/>
</dbReference>
<feature type="domain" description="Peptidase A2" evidence="1">
    <location>
        <begin position="455"/>
        <end position="492"/>
    </location>
</feature>
<dbReference type="SUPFAM" id="SSF53098">
    <property type="entry name" value="Ribonuclease H-like"/>
    <property type="match status" value="1"/>
</dbReference>
<dbReference type="InterPro" id="IPR036397">
    <property type="entry name" value="RNaseH_sf"/>
</dbReference>
<protein>
    <submittedName>
        <fullName evidence="4">Uncharacterized protein LOC111358861</fullName>
    </submittedName>
</protein>
<organism evidence="3 4">
    <name type="scientific">Spodoptera litura</name>
    <name type="common">Asian cotton leafworm</name>
    <dbReference type="NCBI Taxonomy" id="69820"/>
    <lineage>
        <taxon>Eukaryota</taxon>
        <taxon>Metazoa</taxon>
        <taxon>Ecdysozoa</taxon>
        <taxon>Arthropoda</taxon>
        <taxon>Hexapoda</taxon>
        <taxon>Insecta</taxon>
        <taxon>Pterygota</taxon>
        <taxon>Neoptera</taxon>
        <taxon>Endopterygota</taxon>
        <taxon>Lepidoptera</taxon>
        <taxon>Glossata</taxon>
        <taxon>Ditrysia</taxon>
        <taxon>Noctuoidea</taxon>
        <taxon>Noctuidae</taxon>
        <taxon>Amphipyrinae</taxon>
        <taxon>Spodoptera</taxon>
    </lineage>
</organism>
<sequence length="1727" mass="196185">MEALYKLQNNTKNLIEKAQINFKKAPKDRISKNYVETRLESLENLWKDFVATHRNIIQSATDTQEKCDKYFIDDIYDTTEETYIYHKCQLKESLNKFSINYSDEKGTKTNFDHATTNVRLPKINIPKFSGSYTEWTTFRDLFTTLIHNNSNLENVQKMHYLKGLLSGEAEQLVRHVAVSSDNYEECWSLLHSRYNNKRFLSNSLLKRLLSQNNIVECATSVKNLLDTTMECINGLKNLGVDISTWDTIVIYIVSSKLDPESRKQWETKICSSDELPVLSEFRDFLESRFRALEFLDTKVIKPKPKVHHVISNNKSSDSCLFCNESHKIANCKKFAQESYETRHSFAQSRRLCYNCLNSNHSIKFCRQSSSCRICKRRHHSLLHPSMSNSTEASKGSNTVELVKSAVSNVKASLLEGDPSTSNIVSHFSKGSVPTQVLLATALVEAQTRSGSTQLLRVLLDQGSQASFIAESAVQLLGLRKKPTKSVISGLGGERSSFASKFTVTMTIHSRLDPSFSVQVEAFVLGTITSLLPSEKLEQSYWPELQGITLADPEFHIPSKIDILLGAEIYSKVLRDGLIQGSPNLPVAQNTALGWILSGQVASNSSSIHCHHVIQSSSDQADDNALLRRFWEIESVIPEKKILSVEEQRCEDIFSQTTNRDEEGRYVVNLPFRDLDPQCQYGRSRDLAIKRFKILENKFNREPLLRVRYSEVIKEYISLGHMVPVHDDKPTAVYLPHHAVVREDKTTTKVRVVFDASMKGANGVSLNDDLMVGPPLQPPLRHLIMAWRMHPISLCADIVKMYRQIKISPMHTDFQRVVWRDDPAAEIKVYKLVRVTFGTASAPYLAVKCLQQIAADEGQSYPEIVNIIKREFYVDDLMTGCQTVEEGFHIFEKLTELLSKGQFQLQKWVSSCDKLNKRIQACSGTNIPPEEKKDIKLDSVMKILGISWDRENDEFKYSIQLDPQQTPITKRRVISDIARLFDPLGWVAPCIITAKIFIQKLWLAGLEWDEELTPELSSEWETYRSSLVETKKLSIPRWVHTRSDDLNVELHGFCDASIAAYAAVVYVRVIDAHKSIHVGLITSRTKVAPVKQQSIPRLELMGAVLLSELITEVAQVMRIASHQIHAWTDSSVVLAWLSKHPSTWTTFVGNRVSTILSQIDNSHWAHVQSTHNPADLASRGVTPQELVGSSLWSQGPSWLRNEIIEYTRPTSISTKAEQRSIKVHVATESSQEDLIWTRYSSFQRLIRVMGYCRRVLSWRKQFNGERRLEKYLTKEEILEATKTCIKLVQNKEFFEEMKDIRKTGSVKAKSKLKSLCPIIDEEGILRVNGRINNADLDEAVKHPIILPPNSHFTDLVIDETHKRTLHGGPTLMLSHLRTKYWIPSAKAKVRAYVHKCVRCKRYSASVQIPLMGQLPSSRVTPARPFLNSGVDFAGPINIRTSKGRGHQSYKGYICVFVCMVTKAIHLEVISDLTSQGFIAGFKRFVARRGFVSNIWSDNGTNFVGASKELRHLVAAEKSSVAVEIREWLGNNSTSWHFIPPHSPNFGGLWEAGVKSTKFHLKRVIGNSTLTFEEMTTLLAQVEVCLNSRPLSMLPDSSSDPTPLTPGHFLIGEPLITVPERSYDQSNISNLRRWQVTQRMLQDFWKRWADEYLVHLLQRYKWTKFSPEPNIGDVVLVKEDNLPPARWLLGKIEDKHPGLDKVTRVVTLKCNGSLIKRPTSKLCILPIAG</sequence>
<dbReference type="RefSeq" id="XP_022829980.1">
    <property type="nucleotide sequence ID" value="XM_022974212.1"/>
</dbReference>
<dbReference type="CDD" id="cd01644">
    <property type="entry name" value="RT_pepA17"/>
    <property type="match status" value="1"/>
</dbReference>
<dbReference type="GO" id="GO:0071897">
    <property type="term" value="P:DNA biosynthetic process"/>
    <property type="evidence" value="ECO:0007669"/>
    <property type="project" value="UniProtKB-ARBA"/>
</dbReference>
<dbReference type="Gene3D" id="3.30.420.10">
    <property type="entry name" value="Ribonuclease H-like superfamily/Ribonuclease H"/>
    <property type="match status" value="1"/>
</dbReference>
<dbReference type="InterPro" id="IPR008042">
    <property type="entry name" value="Retrotrans_Pao"/>
</dbReference>
<dbReference type="PROSITE" id="PS50994">
    <property type="entry name" value="INTEGRASE"/>
    <property type="match status" value="1"/>
</dbReference>
<name>A0A9J7IYU9_SPOLT</name>
<gene>
    <name evidence="4" type="primary">LOC111358861</name>
</gene>
<dbReference type="KEGG" id="sliu:111358861"/>
<evidence type="ECO:0000259" key="2">
    <source>
        <dbReference type="PROSITE" id="PS50994"/>
    </source>
</evidence>
<evidence type="ECO:0000259" key="1">
    <source>
        <dbReference type="PROSITE" id="PS50175"/>
    </source>
</evidence>
<dbReference type="GeneID" id="111358861"/>
<dbReference type="Proteomes" id="UP000301870">
    <property type="component" value="Chromosome 28"/>
</dbReference>
<dbReference type="PROSITE" id="PS50175">
    <property type="entry name" value="ASP_PROT_RETROV"/>
    <property type="match status" value="1"/>
</dbReference>
<dbReference type="InterPro" id="IPR001995">
    <property type="entry name" value="Peptidase_A2_cat"/>
</dbReference>
<dbReference type="GO" id="GO:0015074">
    <property type="term" value="P:DNA integration"/>
    <property type="evidence" value="ECO:0007669"/>
    <property type="project" value="InterPro"/>
</dbReference>
<dbReference type="Pfam" id="PF18701">
    <property type="entry name" value="DUF5641"/>
    <property type="match status" value="1"/>
</dbReference>
<accession>A0A9J7IYU9</accession>
<dbReference type="GO" id="GO:0004190">
    <property type="term" value="F:aspartic-type endopeptidase activity"/>
    <property type="evidence" value="ECO:0007669"/>
    <property type="project" value="InterPro"/>
</dbReference>
<dbReference type="InterPro" id="IPR043502">
    <property type="entry name" value="DNA/RNA_pol_sf"/>
</dbReference>
<dbReference type="SUPFAM" id="SSF56672">
    <property type="entry name" value="DNA/RNA polymerases"/>
    <property type="match status" value="1"/>
</dbReference>
<dbReference type="PANTHER" id="PTHR47331">
    <property type="entry name" value="PHD-TYPE DOMAIN-CONTAINING PROTEIN"/>
    <property type="match status" value="1"/>
</dbReference>
<feature type="domain" description="Integrase catalytic" evidence="2">
    <location>
        <begin position="1419"/>
        <end position="1612"/>
    </location>
</feature>
<dbReference type="Pfam" id="PF17921">
    <property type="entry name" value="Integrase_H2C2"/>
    <property type="match status" value="1"/>
</dbReference>
<dbReference type="GO" id="GO:0006508">
    <property type="term" value="P:proteolysis"/>
    <property type="evidence" value="ECO:0007669"/>
    <property type="project" value="InterPro"/>
</dbReference>
<dbReference type="PANTHER" id="PTHR47331:SF1">
    <property type="entry name" value="GAG-LIKE PROTEIN"/>
    <property type="match status" value="1"/>
</dbReference>
<reference evidence="4" key="1">
    <citation type="submission" date="2025-08" db="UniProtKB">
        <authorList>
            <consortium name="RefSeq"/>
        </authorList>
    </citation>
    <scope>IDENTIFICATION</scope>
    <source>
        <strain evidence="4">Ishihara</strain>
        <tissue evidence="4">Whole body</tissue>
    </source>
</reference>
<dbReference type="InterPro" id="IPR012337">
    <property type="entry name" value="RNaseH-like_sf"/>
</dbReference>
<dbReference type="GO" id="GO:0003676">
    <property type="term" value="F:nucleic acid binding"/>
    <property type="evidence" value="ECO:0007669"/>
    <property type="project" value="InterPro"/>
</dbReference>
<dbReference type="InterPro" id="IPR041588">
    <property type="entry name" value="Integrase_H2C2"/>
</dbReference>